<comment type="caution">
    <text evidence="2">The sequence shown here is derived from an EMBL/GenBank/DDBJ whole genome shotgun (WGS) entry which is preliminary data.</text>
</comment>
<keyword evidence="2" id="KW-0808">Transferase</keyword>
<evidence type="ECO:0000259" key="1">
    <source>
        <dbReference type="Pfam" id="PF08241"/>
    </source>
</evidence>
<dbReference type="InterPro" id="IPR013216">
    <property type="entry name" value="Methyltransf_11"/>
</dbReference>
<dbReference type="PANTHER" id="PTHR43861">
    <property type="entry name" value="TRANS-ACONITATE 2-METHYLTRANSFERASE-RELATED"/>
    <property type="match status" value="1"/>
</dbReference>
<dbReference type="CDD" id="cd02440">
    <property type="entry name" value="AdoMet_MTases"/>
    <property type="match status" value="1"/>
</dbReference>
<keyword evidence="2" id="KW-0489">Methyltransferase</keyword>
<accession>A0A1X1ZD20</accession>
<dbReference type="Gene3D" id="3.40.50.150">
    <property type="entry name" value="Vaccinia Virus protein VP39"/>
    <property type="match status" value="1"/>
</dbReference>
<dbReference type="EMBL" id="LQPI01000040">
    <property type="protein sequence ID" value="ORW21294.1"/>
    <property type="molecule type" value="Genomic_DNA"/>
</dbReference>
<gene>
    <name evidence="2" type="ORF">AWC18_10525</name>
</gene>
<name>A0A1X1ZD20_MYCNO</name>
<dbReference type="STRING" id="1782.AWC18_10525"/>
<reference evidence="2 3" key="1">
    <citation type="submission" date="2016-01" db="EMBL/GenBank/DDBJ databases">
        <title>The new phylogeny of the genus Mycobacterium.</title>
        <authorList>
            <person name="Tarcisio F."/>
            <person name="Conor M."/>
            <person name="Antonella G."/>
            <person name="Elisabetta G."/>
            <person name="Giulia F.S."/>
            <person name="Sara T."/>
            <person name="Anna F."/>
            <person name="Clotilde B."/>
            <person name="Roberto B."/>
            <person name="Veronica D.S."/>
            <person name="Fabio R."/>
            <person name="Monica P."/>
            <person name="Olivier J."/>
            <person name="Enrico T."/>
            <person name="Nicola S."/>
        </authorList>
    </citation>
    <scope>NUCLEOTIDE SEQUENCE [LARGE SCALE GENOMIC DNA]</scope>
    <source>
        <strain evidence="2 3">DSM 44164</strain>
    </source>
</reference>
<dbReference type="Proteomes" id="UP000193108">
    <property type="component" value="Unassembled WGS sequence"/>
</dbReference>
<dbReference type="AlphaFoldDB" id="A0A1X1ZD20"/>
<dbReference type="RefSeq" id="WP_085138650.1">
    <property type="nucleotide sequence ID" value="NZ_LQPI01000040.1"/>
</dbReference>
<dbReference type="InterPro" id="IPR029063">
    <property type="entry name" value="SAM-dependent_MTases_sf"/>
</dbReference>
<organism evidence="2 3">
    <name type="scientific">Mycolicibacter nonchromogenicus</name>
    <name type="common">Mycobacterium nonchromogenicum</name>
    <dbReference type="NCBI Taxonomy" id="1782"/>
    <lineage>
        <taxon>Bacteria</taxon>
        <taxon>Bacillati</taxon>
        <taxon>Actinomycetota</taxon>
        <taxon>Actinomycetes</taxon>
        <taxon>Mycobacteriales</taxon>
        <taxon>Mycobacteriaceae</taxon>
        <taxon>Mycolicibacter</taxon>
    </lineage>
</organism>
<sequence length="283" mass="29966">MANEEQQQAWAAQGVDWVDNAAIFEAVLAPFADAVMQAADIGAGERVLDIGCGSGTLLQRAAALGAVPFGVDISEPMAQAARRRVPEATVSLGDAQTLDLRAFAGGAAFDRVISRFGVMFFDDPVAAFSNIRRAATAGSRLAFVCWREGDNPMFTAGVDVLAAKLESPPPPLDPTAPGPLAFGDPERVRTVLTDAGWTDIAVEAFDGMCNFGIGGSDGVEERLTLILANRTGQQARAELEPRLGADGWAQVVEELRAELRRQRVNGVVQFPGRTWVVTATNPG</sequence>
<dbReference type="Pfam" id="PF08241">
    <property type="entry name" value="Methyltransf_11"/>
    <property type="match status" value="1"/>
</dbReference>
<dbReference type="GO" id="GO:0032259">
    <property type="term" value="P:methylation"/>
    <property type="evidence" value="ECO:0007669"/>
    <property type="project" value="UniProtKB-KW"/>
</dbReference>
<proteinExistence type="predicted"/>
<feature type="domain" description="Methyltransferase type 11" evidence="1">
    <location>
        <begin position="48"/>
        <end position="143"/>
    </location>
</feature>
<dbReference type="GO" id="GO:0008757">
    <property type="term" value="F:S-adenosylmethionine-dependent methyltransferase activity"/>
    <property type="evidence" value="ECO:0007669"/>
    <property type="project" value="InterPro"/>
</dbReference>
<dbReference type="SUPFAM" id="SSF53335">
    <property type="entry name" value="S-adenosyl-L-methionine-dependent methyltransferases"/>
    <property type="match status" value="1"/>
</dbReference>
<keyword evidence="3" id="KW-1185">Reference proteome</keyword>
<dbReference type="PANTHER" id="PTHR43861:SF1">
    <property type="entry name" value="TRANS-ACONITATE 2-METHYLTRANSFERASE"/>
    <property type="match status" value="1"/>
</dbReference>
<evidence type="ECO:0000313" key="3">
    <source>
        <dbReference type="Proteomes" id="UP000193108"/>
    </source>
</evidence>
<evidence type="ECO:0000313" key="2">
    <source>
        <dbReference type="EMBL" id="ORW21294.1"/>
    </source>
</evidence>
<protein>
    <submittedName>
        <fullName evidence="2">Methyltransferase type 11</fullName>
    </submittedName>
</protein>